<organism evidence="1 2">
    <name type="scientific">Dactylosporangium vinaceum</name>
    <dbReference type="NCBI Taxonomy" id="53362"/>
    <lineage>
        <taxon>Bacteria</taxon>
        <taxon>Bacillati</taxon>
        <taxon>Actinomycetota</taxon>
        <taxon>Actinomycetes</taxon>
        <taxon>Micromonosporales</taxon>
        <taxon>Micromonosporaceae</taxon>
        <taxon>Dactylosporangium</taxon>
    </lineage>
</organism>
<reference evidence="1 2" key="1">
    <citation type="submission" date="2024-09" db="EMBL/GenBank/DDBJ databases">
        <authorList>
            <person name="Sun Q."/>
            <person name="Mori K."/>
        </authorList>
    </citation>
    <scope>NUCLEOTIDE SEQUENCE [LARGE SCALE GENOMIC DNA]</scope>
    <source>
        <strain evidence="1 2">JCM 3307</strain>
    </source>
</reference>
<accession>A0ABV5MLD7</accession>
<proteinExistence type="predicted"/>
<keyword evidence="2" id="KW-1185">Reference proteome</keyword>
<comment type="caution">
    <text evidence="1">The sequence shown here is derived from an EMBL/GenBank/DDBJ whole genome shotgun (WGS) entry which is preliminary data.</text>
</comment>
<sequence length="116" mass="10745">MTASDSGALCDTATGAAWTAVLRAATGCTVGSVATGWGCAGGGGGGTGRFCPAFAEAALSIAWSASTVVTTGAGAPVAGAVIAAASAVGCELPAACGGSVARLGRDRELRGLPAAS</sequence>
<name>A0ABV5MLD7_9ACTN</name>
<dbReference type="EMBL" id="JBHMCA010000068">
    <property type="protein sequence ID" value="MFB9449672.1"/>
    <property type="molecule type" value="Genomic_DNA"/>
</dbReference>
<gene>
    <name evidence="1" type="ORF">ACFFTR_41890</name>
</gene>
<dbReference type="Proteomes" id="UP001589608">
    <property type="component" value="Unassembled WGS sequence"/>
</dbReference>
<protein>
    <submittedName>
        <fullName evidence="1">Uncharacterized protein</fullName>
    </submittedName>
</protein>
<evidence type="ECO:0000313" key="2">
    <source>
        <dbReference type="Proteomes" id="UP001589608"/>
    </source>
</evidence>
<dbReference type="RefSeq" id="WP_223098157.1">
    <property type="nucleotide sequence ID" value="NZ_CP061913.1"/>
</dbReference>
<evidence type="ECO:0000313" key="1">
    <source>
        <dbReference type="EMBL" id="MFB9449672.1"/>
    </source>
</evidence>